<feature type="transmembrane region" description="Helical" evidence="7">
    <location>
        <begin position="339"/>
        <end position="358"/>
    </location>
</feature>
<dbReference type="PANTHER" id="PTHR42810:SF6">
    <property type="entry name" value="PURINE PERMEASE YBBY-RELATED"/>
    <property type="match status" value="1"/>
</dbReference>
<feature type="transmembrane region" description="Helical" evidence="7">
    <location>
        <begin position="99"/>
        <end position="120"/>
    </location>
</feature>
<comment type="similarity">
    <text evidence="2">Belongs to the nucleobase:cation symporter-2 (NCS2) (TC 2.A.40) family.</text>
</comment>
<feature type="transmembrane region" description="Helical" evidence="7">
    <location>
        <begin position="43"/>
        <end position="63"/>
    </location>
</feature>
<dbReference type="AlphaFoldDB" id="A0A974S0Q6"/>
<feature type="transmembrane region" description="Helical" evidence="7">
    <location>
        <begin position="231"/>
        <end position="253"/>
    </location>
</feature>
<name>A0A974S0Q6_PERPY</name>
<dbReference type="EMBL" id="CP068053">
    <property type="protein sequence ID" value="QQT00731.1"/>
    <property type="molecule type" value="Genomic_DNA"/>
</dbReference>
<evidence type="ECO:0000256" key="7">
    <source>
        <dbReference type="SAM" id="Phobius"/>
    </source>
</evidence>
<feature type="transmembrane region" description="Helical" evidence="7">
    <location>
        <begin position="399"/>
        <end position="417"/>
    </location>
</feature>
<feature type="transmembrane region" description="Helical" evidence="7">
    <location>
        <begin position="274"/>
        <end position="296"/>
    </location>
</feature>
<keyword evidence="6 7" id="KW-0472">Membrane</keyword>
<feature type="transmembrane region" description="Helical" evidence="7">
    <location>
        <begin position="12"/>
        <end position="31"/>
    </location>
</feature>
<evidence type="ECO:0000313" key="8">
    <source>
        <dbReference type="EMBL" id="QQT00731.1"/>
    </source>
</evidence>
<keyword evidence="5 7" id="KW-1133">Transmembrane helix</keyword>
<keyword evidence="9" id="KW-1185">Reference proteome</keyword>
<dbReference type="GO" id="GO:0005886">
    <property type="term" value="C:plasma membrane"/>
    <property type="evidence" value="ECO:0007669"/>
    <property type="project" value="TreeGrafter"/>
</dbReference>
<feature type="transmembrane region" description="Helical" evidence="7">
    <location>
        <begin position="132"/>
        <end position="150"/>
    </location>
</feature>
<evidence type="ECO:0000256" key="3">
    <source>
        <dbReference type="ARBA" id="ARBA00022448"/>
    </source>
</evidence>
<evidence type="ECO:0000256" key="1">
    <source>
        <dbReference type="ARBA" id="ARBA00004141"/>
    </source>
</evidence>
<evidence type="ECO:0000256" key="6">
    <source>
        <dbReference type="ARBA" id="ARBA00023136"/>
    </source>
</evidence>
<evidence type="ECO:0000256" key="2">
    <source>
        <dbReference type="ARBA" id="ARBA00008821"/>
    </source>
</evidence>
<organism evidence="8 9">
    <name type="scientific">Peribacillus psychrosaccharolyticus</name>
    <name type="common">Bacillus psychrosaccharolyticus</name>
    <dbReference type="NCBI Taxonomy" id="1407"/>
    <lineage>
        <taxon>Bacteria</taxon>
        <taxon>Bacillati</taxon>
        <taxon>Bacillota</taxon>
        <taxon>Bacilli</taxon>
        <taxon>Bacillales</taxon>
        <taxon>Bacillaceae</taxon>
        <taxon>Peribacillus</taxon>
    </lineage>
</organism>
<proteinExistence type="inferred from homology"/>
<dbReference type="Proteomes" id="UP000595254">
    <property type="component" value="Chromosome"/>
</dbReference>
<dbReference type="RefSeq" id="WP_040372933.1">
    <property type="nucleotide sequence ID" value="NZ_CP068053.1"/>
</dbReference>
<evidence type="ECO:0000256" key="4">
    <source>
        <dbReference type="ARBA" id="ARBA00022692"/>
    </source>
</evidence>
<keyword evidence="4 7" id="KW-0812">Transmembrane</keyword>
<feature type="transmembrane region" description="Helical" evidence="7">
    <location>
        <begin position="370"/>
        <end position="387"/>
    </location>
</feature>
<feature type="transmembrane region" description="Helical" evidence="7">
    <location>
        <begin position="75"/>
        <end position="93"/>
    </location>
</feature>
<dbReference type="NCBIfam" id="NF037981">
    <property type="entry name" value="NCS2_1"/>
    <property type="match status" value="1"/>
</dbReference>
<evidence type="ECO:0000313" key="9">
    <source>
        <dbReference type="Proteomes" id="UP000595254"/>
    </source>
</evidence>
<feature type="transmembrane region" description="Helical" evidence="7">
    <location>
        <begin position="162"/>
        <end position="182"/>
    </location>
</feature>
<dbReference type="KEGG" id="ppsr:I6J18_02005"/>
<accession>A0A974S0Q6</accession>
<dbReference type="InterPro" id="IPR006043">
    <property type="entry name" value="NCS2"/>
</dbReference>
<keyword evidence="3" id="KW-0813">Transport</keyword>
<comment type="subcellular location">
    <subcellularLocation>
        <location evidence="1">Membrane</location>
        <topology evidence="1">Multi-pass membrane protein</topology>
    </subcellularLocation>
</comment>
<gene>
    <name evidence="8" type="ORF">I6J18_02005</name>
</gene>
<sequence length="436" mass="46233">MSRTGNTTDFLAGLQWLFFMFANTVVIPLTIGEAFDLSSMEVASALQRSFIFTGAACMLQVLFGHKYPLMEGHSGIWWGAILSLAASASSAGMTTAEVGGGLAVGIILSGVLTAVLGALGMGDVLKKLFKPVVMSTVLFLLASQLIAIFSKGMLGLSTGEQIDLPTAGLSFVIILLVAWITIKGPASIRNFAILIGIVFGWIVYALLFPAAPTEESQPTQLVNLFPWGKPSFSLGLIMMAVVTGLVNTTNTMASIKGIEPLINKKTTQKQYKSSFVVTGLSSVVAGLFGLVPYGPYISSLGFLQSTQIYRRLPLIIGSTLFILLGLIPTLGQFFSTLPVSVGNAVLFVAYLQLFSGALTNLSDITFTSKTIYRISAPVLLGIAIMNIPSETFSSLPVLIRPLLSNGLLVGIILAIILENVVDWSKFAGTEASKGEV</sequence>
<dbReference type="Pfam" id="PF00860">
    <property type="entry name" value="Xan_ur_permease"/>
    <property type="match status" value="1"/>
</dbReference>
<dbReference type="GO" id="GO:0042907">
    <property type="term" value="F:xanthine transmembrane transporter activity"/>
    <property type="evidence" value="ECO:0007669"/>
    <property type="project" value="TreeGrafter"/>
</dbReference>
<dbReference type="NCBIfam" id="NF008502">
    <property type="entry name" value="PRK11412.1"/>
    <property type="match status" value="1"/>
</dbReference>
<feature type="transmembrane region" description="Helical" evidence="7">
    <location>
        <begin position="191"/>
        <end position="211"/>
    </location>
</feature>
<dbReference type="PANTHER" id="PTHR42810">
    <property type="entry name" value="PURINE PERMEASE C1399.01C-RELATED"/>
    <property type="match status" value="1"/>
</dbReference>
<protein>
    <submittedName>
        <fullName evidence="8">Uracil/xanthine transporter</fullName>
    </submittedName>
</protein>
<reference evidence="8 9" key="1">
    <citation type="submission" date="2021-01" db="EMBL/GenBank/DDBJ databases">
        <title>FDA dAtabase for Regulatory Grade micrObial Sequences (FDA-ARGOS): Supporting development and validation of Infectious Disease Dx tests.</title>
        <authorList>
            <person name="Nelson B."/>
            <person name="Plummer A."/>
            <person name="Tallon L."/>
            <person name="Sadzewicz L."/>
            <person name="Zhao X."/>
            <person name="Boylan J."/>
            <person name="Ott S."/>
            <person name="Bowen H."/>
            <person name="Vavikolanu K."/>
            <person name="Mehta A."/>
            <person name="Aluvathingal J."/>
            <person name="Nadendla S."/>
            <person name="Myers T."/>
            <person name="Yan Y."/>
            <person name="Sichtig H."/>
        </authorList>
    </citation>
    <scope>NUCLEOTIDE SEQUENCE [LARGE SCALE GENOMIC DNA]</scope>
    <source>
        <strain evidence="8 9">FDAARGOS_1161</strain>
    </source>
</reference>
<feature type="transmembrane region" description="Helical" evidence="7">
    <location>
        <begin position="308"/>
        <end position="327"/>
    </location>
</feature>
<evidence type="ECO:0000256" key="5">
    <source>
        <dbReference type="ARBA" id="ARBA00022989"/>
    </source>
</evidence>